<dbReference type="EMBL" id="MLAK01000024">
    <property type="protein sequence ID" value="OHT17235.1"/>
    <property type="molecule type" value="Genomic_DNA"/>
</dbReference>
<reference evidence="2" key="1">
    <citation type="submission" date="2016-10" db="EMBL/GenBank/DDBJ databases">
        <authorList>
            <person name="Benchimol M."/>
            <person name="Almeida L.G."/>
            <person name="Vasconcelos A.T."/>
            <person name="Perreira-Neves A."/>
            <person name="Rosa I.A."/>
            <person name="Tasca T."/>
            <person name="Bogo M.R."/>
            <person name="de Souza W."/>
        </authorList>
    </citation>
    <scope>NUCLEOTIDE SEQUENCE [LARGE SCALE GENOMIC DNA]</scope>
    <source>
        <strain evidence="2">K</strain>
    </source>
</reference>
<comment type="caution">
    <text evidence="2">The sequence shown here is derived from an EMBL/GenBank/DDBJ whole genome shotgun (WGS) entry which is preliminary data.</text>
</comment>
<proteinExistence type="predicted"/>
<gene>
    <name evidence="2" type="ORF">TRFO_12575</name>
</gene>
<sequence>MSECSNVATASKGATQYTHLFLCISSGRRLTNFSMRSLYFQINLHSSLNPLISHSVWCHRPDLHFNAAFSIALNKLLPLTINDLSISFDLYSRQLQSSSLLGVAKLELNQKETLQKARMPITYFYHQDPVDLIDTYTSTPVGNIFITVALGYSEQTNLVEPQTRFIMAQIVPVDKKNSKSESPSIWKKSAQKHGWLSIDEIKDNWRNIALKNGWKIPRNDFSFISFEPILIMPEYISPPTADLLNSPIEPSISVAHSSSVTSAPALFEENENNFSYDFVQPLEIASIFPQTPKPFHNAMKKPIIIMDFFPRFSYSNKYENSERTESEWDRLIGRYVKSNSSTTLKTFPKRKRPQSVGNSKRKEFFNFKNETTHNFQNKKKRDDENPRKVPFPPKIKSRNVKMHTYASSDLTTLIEDKYRIDFDESDNKDKNNEEMSINKNTNINNYQFSTKNTVKLPYFHLVCQIRICQI</sequence>
<protein>
    <submittedName>
        <fullName evidence="2">Uncharacterized protein</fullName>
    </submittedName>
</protein>
<dbReference type="Proteomes" id="UP000179807">
    <property type="component" value="Unassembled WGS sequence"/>
</dbReference>
<name>A0A1J4L1C0_9EUKA</name>
<feature type="region of interest" description="Disordered" evidence="1">
    <location>
        <begin position="370"/>
        <end position="391"/>
    </location>
</feature>
<dbReference type="OrthoDB" id="10644514at2759"/>
<organism evidence="2 3">
    <name type="scientific">Tritrichomonas foetus</name>
    <dbReference type="NCBI Taxonomy" id="1144522"/>
    <lineage>
        <taxon>Eukaryota</taxon>
        <taxon>Metamonada</taxon>
        <taxon>Parabasalia</taxon>
        <taxon>Tritrichomonadida</taxon>
        <taxon>Tritrichomonadidae</taxon>
        <taxon>Tritrichomonas</taxon>
    </lineage>
</organism>
<evidence type="ECO:0000313" key="2">
    <source>
        <dbReference type="EMBL" id="OHT17235.1"/>
    </source>
</evidence>
<dbReference type="RefSeq" id="XP_068370371.1">
    <property type="nucleotide sequence ID" value="XM_068496712.1"/>
</dbReference>
<keyword evidence="3" id="KW-1185">Reference proteome</keyword>
<accession>A0A1J4L1C0</accession>
<dbReference type="VEuPathDB" id="TrichDB:TRFO_12575"/>
<dbReference type="GeneID" id="94831416"/>
<evidence type="ECO:0000256" key="1">
    <source>
        <dbReference type="SAM" id="MobiDB-lite"/>
    </source>
</evidence>
<evidence type="ECO:0000313" key="3">
    <source>
        <dbReference type="Proteomes" id="UP000179807"/>
    </source>
</evidence>
<dbReference type="AlphaFoldDB" id="A0A1J4L1C0"/>